<feature type="compositionally biased region" description="Basic residues" evidence="1">
    <location>
        <begin position="94"/>
        <end position="107"/>
    </location>
</feature>
<comment type="caution">
    <text evidence="3">The sequence shown here is derived from an EMBL/GenBank/DDBJ whole genome shotgun (WGS) entry which is preliminary data.</text>
</comment>
<keyword evidence="2" id="KW-0732">Signal</keyword>
<dbReference type="Proteomes" id="UP000498980">
    <property type="component" value="Unassembled WGS sequence"/>
</dbReference>
<organism evidence="3 4">
    <name type="scientific">Streptomyces fulvorobeus</name>
    <dbReference type="NCBI Taxonomy" id="284028"/>
    <lineage>
        <taxon>Bacteria</taxon>
        <taxon>Bacillati</taxon>
        <taxon>Actinomycetota</taxon>
        <taxon>Actinomycetes</taxon>
        <taxon>Kitasatosporales</taxon>
        <taxon>Streptomycetaceae</taxon>
        <taxon>Streptomyces</taxon>
    </lineage>
</organism>
<gene>
    <name evidence="3" type="ORF">Sfulv_40410</name>
</gene>
<protein>
    <recommendedName>
        <fullName evidence="5">Lipoprotein</fullName>
    </recommendedName>
</protein>
<feature type="signal peptide" evidence="2">
    <location>
        <begin position="1"/>
        <end position="25"/>
    </location>
</feature>
<feature type="chain" id="PRO_5039423250" description="Lipoprotein" evidence="2">
    <location>
        <begin position="26"/>
        <end position="107"/>
    </location>
</feature>
<keyword evidence="4" id="KW-1185">Reference proteome</keyword>
<name>A0A7J0C9M1_9ACTN</name>
<evidence type="ECO:0000313" key="3">
    <source>
        <dbReference type="EMBL" id="GFM99230.1"/>
    </source>
</evidence>
<reference evidence="3 4" key="1">
    <citation type="submission" date="2020-05" db="EMBL/GenBank/DDBJ databases">
        <title>Whole genome shotgun sequence of Streptomyces fulvorobeus NBRC 15897.</title>
        <authorList>
            <person name="Komaki H."/>
            <person name="Tamura T."/>
        </authorList>
    </citation>
    <scope>NUCLEOTIDE SEQUENCE [LARGE SCALE GENOMIC DNA]</scope>
    <source>
        <strain evidence="3 4">NBRC 15897</strain>
    </source>
</reference>
<dbReference type="AlphaFoldDB" id="A0A7J0C9M1"/>
<evidence type="ECO:0000256" key="1">
    <source>
        <dbReference type="SAM" id="MobiDB-lite"/>
    </source>
</evidence>
<feature type="region of interest" description="Disordered" evidence="1">
    <location>
        <begin position="28"/>
        <end position="107"/>
    </location>
</feature>
<proteinExistence type="predicted"/>
<dbReference type="EMBL" id="BLWC01000001">
    <property type="protein sequence ID" value="GFM99230.1"/>
    <property type="molecule type" value="Genomic_DNA"/>
</dbReference>
<accession>A0A7J0C9M1</accession>
<sequence>MGVFGPDRRALALAGAALLVTGVLAGCGGDAVPEASEPPATRSMPPATAGAEPGSAPLPTALTSQRPDWQRCEAPGAGGPPAPTGGAPPSRCHWTTRNRRAGRSASH</sequence>
<evidence type="ECO:0000313" key="4">
    <source>
        <dbReference type="Proteomes" id="UP000498980"/>
    </source>
</evidence>
<evidence type="ECO:0008006" key="5">
    <source>
        <dbReference type="Google" id="ProtNLM"/>
    </source>
</evidence>
<evidence type="ECO:0000256" key="2">
    <source>
        <dbReference type="SAM" id="SignalP"/>
    </source>
</evidence>